<dbReference type="GO" id="GO:0003677">
    <property type="term" value="F:DNA binding"/>
    <property type="evidence" value="ECO:0007669"/>
    <property type="project" value="UniProtKB-KW"/>
</dbReference>
<dbReference type="Proteomes" id="UP000243515">
    <property type="component" value="Unassembled WGS sequence"/>
</dbReference>
<dbReference type="GO" id="GO:0000724">
    <property type="term" value="P:double-strand break repair via homologous recombination"/>
    <property type="evidence" value="ECO:0007669"/>
    <property type="project" value="TreeGrafter"/>
</dbReference>
<dbReference type="SMART" id="SM00487">
    <property type="entry name" value="DEXDc"/>
    <property type="match status" value="1"/>
</dbReference>
<keyword evidence="2" id="KW-0238">DNA-binding</keyword>
<name>A0A232LPX1_9EURO</name>
<evidence type="ECO:0000256" key="4">
    <source>
        <dbReference type="ARBA" id="ARBA00034617"/>
    </source>
</evidence>
<gene>
    <name evidence="7" type="ORF">Egran_06011</name>
</gene>
<organism evidence="7 8">
    <name type="scientific">Elaphomyces granulatus</name>
    <dbReference type="NCBI Taxonomy" id="519963"/>
    <lineage>
        <taxon>Eukaryota</taxon>
        <taxon>Fungi</taxon>
        <taxon>Dikarya</taxon>
        <taxon>Ascomycota</taxon>
        <taxon>Pezizomycotina</taxon>
        <taxon>Eurotiomycetes</taxon>
        <taxon>Eurotiomycetidae</taxon>
        <taxon>Eurotiales</taxon>
        <taxon>Elaphomycetaceae</taxon>
        <taxon>Elaphomyces</taxon>
    </lineage>
</organism>
<evidence type="ECO:0000259" key="6">
    <source>
        <dbReference type="PROSITE" id="PS51192"/>
    </source>
</evidence>
<comment type="catalytic activity">
    <reaction evidence="4">
        <text>Couples ATP hydrolysis with the unwinding of duplex DNA by translocating in the 3'-5' direction.</text>
        <dbReference type="EC" id="5.6.2.4"/>
    </reaction>
</comment>
<dbReference type="GO" id="GO:0005694">
    <property type="term" value="C:chromosome"/>
    <property type="evidence" value="ECO:0007669"/>
    <property type="project" value="TreeGrafter"/>
</dbReference>
<dbReference type="InterPro" id="IPR011545">
    <property type="entry name" value="DEAD/DEAH_box_helicase_dom"/>
</dbReference>
<sequence length="401" mass="45071">LISSDKVNQAQYLISIAHNEEEKTQKAAIFHAIRLLYPYFPRPGQTDALHHLIYRKKDLILIAKTSFGKSMIPQAVSMLVKKSITIVILPLDQIGKEQEQYIEQMAGKPYFLNANSINNSILQKIADAQYTHILMSPELAVSKRLLPVLETPKFKEQLCLVVIDEAHLVAHWGVKFRLDYSRLNLLRIVVGQQTQWYACSATLDPSTLDAMIKGVGFDTNVTIQRTSIDRPELLLRLGIIPKKSGKAFTALRFVFDPDPLSTNLARVKPTDIPKTIIFFDSKDDIQKAHGVLMAYLQSHPKYQYTKKEASDVVRVFTRDTHDEDKDALIAEFQKPSDSSIIRVVLATEALGIGVNKLSDVRRAINYGIPKGGIHPFFGSEVDGPAEMEKPAKSSFLFNNGR</sequence>
<evidence type="ECO:0000313" key="8">
    <source>
        <dbReference type="Proteomes" id="UP000243515"/>
    </source>
</evidence>
<feature type="non-terminal residue" evidence="7">
    <location>
        <position position="1"/>
    </location>
</feature>
<evidence type="ECO:0000313" key="7">
    <source>
        <dbReference type="EMBL" id="OXV06220.1"/>
    </source>
</evidence>
<dbReference type="InterPro" id="IPR014001">
    <property type="entry name" value="Helicase_ATP-bd"/>
</dbReference>
<dbReference type="GO" id="GO:0009378">
    <property type="term" value="F:four-way junction helicase activity"/>
    <property type="evidence" value="ECO:0007669"/>
    <property type="project" value="TreeGrafter"/>
</dbReference>
<evidence type="ECO:0000256" key="5">
    <source>
        <dbReference type="ARBA" id="ARBA00034808"/>
    </source>
</evidence>
<dbReference type="SUPFAM" id="SSF52540">
    <property type="entry name" value="P-loop containing nucleoside triphosphate hydrolases"/>
    <property type="match status" value="1"/>
</dbReference>
<dbReference type="InterPro" id="IPR027417">
    <property type="entry name" value="P-loop_NTPase"/>
</dbReference>
<dbReference type="AlphaFoldDB" id="A0A232LPX1"/>
<dbReference type="OrthoDB" id="4507197at2759"/>
<dbReference type="PROSITE" id="PS51192">
    <property type="entry name" value="HELICASE_ATP_BIND_1"/>
    <property type="match status" value="1"/>
</dbReference>
<comment type="caution">
    <text evidence="7">The sequence shown here is derived from an EMBL/GenBank/DDBJ whole genome shotgun (WGS) entry which is preliminary data.</text>
</comment>
<protein>
    <recommendedName>
        <fullName evidence="5">DNA 3'-5' helicase</fullName>
        <ecNumber evidence="5">5.6.2.4</ecNumber>
    </recommendedName>
</protein>
<keyword evidence="3" id="KW-0413">Isomerase</keyword>
<dbReference type="GO" id="GO:0005524">
    <property type="term" value="F:ATP binding"/>
    <property type="evidence" value="ECO:0007669"/>
    <property type="project" value="InterPro"/>
</dbReference>
<dbReference type="EC" id="5.6.2.4" evidence="5"/>
<proteinExistence type="inferred from homology"/>
<dbReference type="Gene3D" id="3.40.50.300">
    <property type="entry name" value="P-loop containing nucleotide triphosphate hydrolases"/>
    <property type="match status" value="2"/>
</dbReference>
<dbReference type="Pfam" id="PF00270">
    <property type="entry name" value="DEAD"/>
    <property type="match status" value="1"/>
</dbReference>
<feature type="domain" description="Helicase ATP-binding" evidence="6">
    <location>
        <begin position="50"/>
        <end position="221"/>
    </location>
</feature>
<evidence type="ECO:0000256" key="1">
    <source>
        <dbReference type="ARBA" id="ARBA00005446"/>
    </source>
</evidence>
<dbReference type="GO" id="GO:0005737">
    <property type="term" value="C:cytoplasm"/>
    <property type="evidence" value="ECO:0007669"/>
    <property type="project" value="TreeGrafter"/>
</dbReference>
<evidence type="ECO:0000256" key="3">
    <source>
        <dbReference type="ARBA" id="ARBA00023235"/>
    </source>
</evidence>
<dbReference type="PANTHER" id="PTHR13710">
    <property type="entry name" value="DNA HELICASE RECQ FAMILY MEMBER"/>
    <property type="match status" value="1"/>
</dbReference>
<dbReference type="GO" id="GO:0043138">
    <property type="term" value="F:3'-5' DNA helicase activity"/>
    <property type="evidence" value="ECO:0007669"/>
    <property type="project" value="UniProtKB-EC"/>
</dbReference>
<accession>A0A232LPX1</accession>
<dbReference type="EMBL" id="NPHW01005983">
    <property type="protein sequence ID" value="OXV06220.1"/>
    <property type="molecule type" value="Genomic_DNA"/>
</dbReference>
<keyword evidence="8" id="KW-1185">Reference proteome</keyword>
<evidence type="ECO:0000256" key="2">
    <source>
        <dbReference type="ARBA" id="ARBA00023125"/>
    </source>
</evidence>
<comment type="similarity">
    <text evidence="1">Belongs to the helicase family. RecQ subfamily.</text>
</comment>
<dbReference type="PANTHER" id="PTHR13710:SF105">
    <property type="entry name" value="ATP-DEPENDENT DNA HELICASE Q1"/>
    <property type="match status" value="1"/>
</dbReference>
<reference evidence="7 8" key="1">
    <citation type="journal article" date="2015" name="Environ. Microbiol.">
        <title>Metagenome sequence of Elaphomyces granulatus from sporocarp tissue reveals Ascomycota ectomycorrhizal fingerprints of genome expansion and a Proteobacteria-rich microbiome.</title>
        <authorList>
            <person name="Quandt C.A."/>
            <person name="Kohler A."/>
            <person name="Hesse C.N."/>
            <person name="Sharpton T.J."/>
            <person name="Martin F."/>
            <person name="Spatafora J.W."/>
        </authorList>
    </citation>
    <scope>NUCLEOTIDE SEQUENCE [LARGE SCALE GENOMIC DNA]</scope>
    <source>
        <strain evidence="7 8">OSC145934</strain>
    </source>
</reference>